<keyword evidence="2" id="KW-1185">Reference proteome</keyword>
<proteinExistence type="predicted"/>
<name>D3BB27_HETP5</name>
<evidence type="ECO:0000313" key="2">
    <source>
        <dbReference type="Proteomes" id="UP000001396"/>
    </source>
</evidence>
<organism evidence="1 2">
    <name type="scientific">Heterostelium pallidum (strain ATCC 26659 / Pp 5 / PN500)</name>
    <name type="common">Cellular slime mold</name>
    <name type="synonym">Polysphondylium pallidum</name>
    <dbReference type="NCBI Taxonomy" id="670386"/>
    <lineage>
        <taxon>Eukaryota</taxon>
        <taxon>Amoebozoa</taxon>
        <taxon>Evosea</taxon>
        <taxon>Eumycetozoa</taxon>
        <taxon>Dictyostelia</taxon>
        <taxon>Acytosteliales</taxon>
        <taxon>Acytosteliaceae</taxon>
        <taxon>Heterostelium</taxon>
    </lineage>
</organism>
<reference evidence="1 2" key="1">
    <citation type="journal article" date="2011" name="Genome Res.">
        <title>Phylogeny-wide analysis of social amoeba genomes highlights ancient origins for complex intercellular communication.</title>
        <authorList>
            <person name="Heidel A.J."/>
            <person name="Lawal H.M."/>
            <person name="Felder M."/>
            <person name="Schilde C."/>
            <person name="Helps N.R."/>
            <person name="Tunggal B."/>
            <person name="Rivero F."/>
            <person name="John U."/>
            <person name="Schleicher M."/>
            <person name="Eichinger L."/>
            <person name="Platzer M."/>
            <person name="Noegel A.A."/>
            <person name="Schaap P."/>
            <person name="Gloeckner G."/>
        </authorList>
    </citation>
    <scope>NUCLEOTIDE SEQUENCE [LARGE SCALE GENOMIC DNA]</scope>
    <source>
        <strain evidence="2">ATCC 26659 / Pp 5 / PN500</strain>
    </source>
</reference>
<dbReference type="EMBL" id="ADBJ01000025">
    <property type="protein sequence ID" value="EFA81764.1"/>
    <property type="molecule type" value="Genomic_DNA"/>
</dbReference>
<comment type="caution">
    <text evidence="1">The sequence shown here is derived from an EMBL/GenBank/DDBJ whole genome shotgun (WGS) entry which is preliminary data.</text>
</comment>
<dbReference type="Gene3D" id="2.40.70.10">
    <property type="entry name" value="Acid Proteases"/>
    <property type="match status" value="1"/>
</dbReference>
<dbReference type="Proteomes" id="UP000001396">
    <property type="component" value="Unassembled WGS sequence"/>
</dbReference>
<dbReference type="InterPro" id="IPR021109">
    <property type="entry name" value="Peptidase_aspartic_dom_sf"/>
</dbReference>
<protein>
    <submittedName>
        <fullName evidence="1">Uncharacterized protein</fullName>
    </submittedName>
</protein>
<gene>
    <name evidence="1" type="ORF">PPL_05759</name>
</gene>
<evidence type="ECO:0000313" key="1">
    <source>
        <dbReference type="EMBL" id="EFA81764.1"/>
    </source>
</evidence>
<dbReference type="GeneID" id="31361243"/>
<dbReference type="STRING" id="670386.D3BB27"/>
<dbReference type="InParanoid" id="D3BB27"/>
<dbReference type="SUPFAM" id="SSF50630">
    <property type="entry name" value="Acid proteases"/>
    <property type="match status" value="1"/>
</dbReference>
<dbReference type="AlphaFoldDB" id="D3BB27"/>
<dbReference type="RefSeq" id="XP_020433881.1">
    <property type="nucleotide sequence ID" value="XM_020576632.1"/>
</dbReference>
<sequence>MIDLCNKNSDSLVLSGDTDSLSSVIIAGTDSIPVEIDTASNYVCASTNIIFESFLTAKKKCEGCTQYPPHYKSTPTAENIMCDSPYCHSIGNVCEKQSKFDPATCSFVSQLENGASIREQTDGPTLTKAIFGVGPNCPNCPPSPLYSILSTLKKPYIFGISLDRNYFGGISLGLIDPLLYTKTINYTNMLKNDGLYAMTPILKSVWNNATWNSDRIQVPKVVLKSTSTLSYLPTDAFQSFKTFLKLNCGAKEMCAKMENLFTSIDCF</sequence>
<accession>D3BB27</accession>